<accession>A0A5N5SRX8</accession>
<dbReference type="EMBL" id="SEYY01020887">
    <property type="protein sequence ID" value="KAB7496926.1"/>
    <property type="molecule type" value="Genomic_DNA"/>
</dbReference>
<sequence>MTKENPRINDVNCLSCNLGKSESSEQDFQMADSLNGERFNLPDEELQQIEENTQTEVVPKPRGEI</sequence>
<name>A0A5N5SRX8_9CRUS</name>
<organism evidence="1 2">
    <name type="scientific">Armadillidium nasatum</name>
    <dbReference type="NCBI Taxonomy" id="96803"/>
    <lineage>
        <taxon>Eukaryota</taxon>
        <taxon>Metazoa</taxon>
        <taxon>Ecdysozoa</taxon>
        <taxon>Arthropoda</taxon>
        <taxon>Crustacea</taxon>
        <taxon>Multicrustacea</taxon>
        <taxon>Malacostraca</taxon>
        <taxon>Eumalacostraca</taxon>
        <taxon>Peracarida</taxon>
        <taxon>Isopoda</taxon>
        <taxon>Oniscidea</taxon>
        <taxon>Crinocheta</taxon>
        <taxon>Armadillidiidae</taxon>
        <taxon>Armadillidium</taxon>
    </lineage>
</organism>
<dbReference type="AlphaFoldDB" id="A0A5N5SRX8"/>
<gene>
    <name evidence="1" type="ORF">Anas_03936</name>
</gene>
<evidence type="ECO:0000313" key="2">
    <source>
        <dbReference type="Proteomes" id="UP000326759"/>
    </source>
</evidence>
<protein>
    <submittedName>
        <fullName evidence="1">Uncharacterized protein</fullName>
    </submittedName>
</protein>
<proteinExistence type="predicted"/>
<reference evidence="1 2" key="1">
    <citation type="journal article" date="2019" name="PLoS Biol.">
        <title>Sex chromosomes control vertical transmission of feminizing Wolbachia symbionts in an isopod.</title>
        <authorList>
            <person name="Becking T."/>
            <person name="Chebbi M.A."/>
            <person name="Giraud I."/>
            <person name="Moumen B."/>
            <person name="Laverre T."/>
            <person name="Caubet Y."/>
            <person name="Peccoud J."/>
            <person name="Gilbert C."/>
            <person name="Cordaux R."/>
        </authorList>
    </citation>
    <scope>NUCLEOTIDE SEQUENCE [LARGE SCALE GENOMIC DNA]</scope>
    <source>
        <strain evidence="1">ANa2</strain>
        <tissue evidence="1">Whole body excluding digestive tract and cuticle</tissue>
    </source>
</reference>
<comment type="caution">
    <text evidence="1">The sequence shown here is derived from an EMBL/GenBank/DDBJ whole genome shotgun (WGS) entry which is preliminary data.</text>
</comment>
<dbReference type="Proteomes" id="UP000326759">
    <property type="component" value="Unassembled WGS sequence"/>
</dbReference>
<keyword evidence="2" id="KW-1185">Reference proteome</keyword>
<evidence type="ECO:0000313" key="1">
    <source>
        <dbReference type="EMBL" id="KAB7496926.1"/>
    </source>
</evidence>